<proteinExistence type="predicted"/>
<feature type="domain" description="N-acetyltransferase" evidence="1">
    <location>
        <begin position="1"/>
        <end position="94"/>
    </location>
</feature>
<dbReference type="CDD" id="cd04301">
    <property type="entry name" value="NAT_SF"/>
    <property type="match status" value="1"/>
</dbReference>
<protein>
    <submittedName>
        <fullName evidence="3">Acetyltransferase</fullName>
    </submittedName>
</protein>
<keyword evidence="3" id="KW-0808">Transferase</keyword>
<dbReference type="InterPro" id="IPR016181">
    <property type="entry name" value="Acyl_CoA_acyltransferase"/>
</dbReference>
<dbReference type="OrthoDB" id="5405911at2"/>
<sequence>MISEVRHDEDSSRYTLWLDGENVGVVDYAVRGRDVVFLHTEIAPEHRHEGLGEALVEAALDDAHERFNGRIVPACPFVAEFIAEHPDYQELLAG</sequence>
<dbReference type="EMBL" id="CP015515">
    <property type="protein sequence ID" value="AND15670.1"/>
    <property type="molecule type" value="Genomic_DNA"/>
</dbReference>
<dbReference type="PATRIC" id="fig|33888.3.peg.578"/>
<dbReference type="RefSeq" id="WP_068251295.1">
    <property type="nucleotide sequence ID" value="NZ_CP015515.1"/>
</dbReference>
<dbReference type="PANTHER" id="PTHR31435">
    <property type="entry name" value="PROTEIN NATD1"/>
    <property type="match status" value="1"/>
</dbReference>
<gene>
    <name evidence="3" type="ORF">A6122_0512</name>
</gene>
<dbReference type="Proteomes" id="UP000077071">
    <property type="component" value="Chromosome"/>
</dbReference>
<dbReference type="Gene3D" id="3.40.630.30">
    <property type="match status" value="1"/>
</dbReference>
<keyword evidence="4" id="KW-1185">Reference proteome</keyword>
<evidence type="ECO:0000313" key="3">
    <source>
        <dbReference type="EMBL" id="AND15670.1"/>
    </source>
</evidence>
<dbReference type="PROSITE" id="PS51186">
    <property type="entry name" value="GNAT"/>
    <property type="match status" value="1"/>
</dbReference>
<dbReference type="InterPro" id="IPR000182">
    <property type="entry name" value="GNAT_dom"/>
</dbReference>
<name>A0A160KQ68_9MICO</name>
<dbReference type="AlphaFoldDB" id="A0A160KQ68"/>
<evidence type="ECO:0000259" key="1">
    <source>
        <dbReference type="PROSITE" id="PS51186"/>
    </source>
</evidence>
<dbReference type="PROSITE" id="PS51729">
    <property type="entry name" value="GNAT_YJDJ"/>
    <property type="match status" value="1"/>
</dbReference>
<dbReference type="Pfam" id="PF14542">
    <property type="entry name" value="Acetyltransf_CG"/>
    <property type="match status" value="1"/>
</dbReference>
<organism evidence="3 4">
    <name type="scientific">Rathayibacter tritici</name>
    <dbReference type="NCBI Taxonomy" id="33888"/>
    <lineage>
        <taxon>Bacteria</taxon>
        <taxon>Bacillati</taxon>
        <taxon>Actinomycetota</taxon>
        <taxon>Actinomycetes</taxon>
        <taxon>Micrococcales</taxon>
        <taxon>Microbacteriaceae</taxon>
        <taxon>Rathayibacter</taxon>
    </lineage>
</organism>
<dbReference type="GO" id="GO:0016747">
    <property type="term" value="F:acyltransferase activity, transferring groups other than amino-acyl groups"/>
    <property type="evidence" value="ECO:0007669"/>
    <property type="project" value="InterPro"/>
</dbReference>
<dbReference type="InterPro" id="IPR045057">
    <property type="entry name" value="Gcn5-rel_NAT"/>
</dbReference>
<dbReference type="KEGG" id="rtn:A6122_0512"/>
<feature type="domain" description="N-acetyltransferase" evidence="2">
    <location>
        <begin position="6"/>
        <end position="93"/>
    </location>
</feature>
<accession>A0A160KQ68</accession>
<evidence type="ECO:0000313" key="4">
    <source>
        <dbReference type="Proteomes" id="UP000077071"/>
    </source>
</evidence>
<evidence type="ECO:0000259" key="2">
    <source>
        <dbReference type="PROSITE" id="PS51729"/>
    </source>
</evidence>
<dbReference type="SUPFAM" id="SSF55729">
    <property type="entry name" value="Acyl-CoA N-acyltransferases (Nat)"/>
    <property type="match status" value="1"/>
</dbReference>
<dbReference type="PANTHER" id="PTHR31435:SF10">
    <property type="entry name" value="BSR4717 PROTEIN"/>
    <property type="match status" value="1"/>
</dbReference>
<dbReference type="InterPro" id="IPR031165">
    <property type="entry name" value="GNAT_YJDJ"/>
</dbReference>
<reference evidence="3 4" key="1">
    <citation type="submission" date="2016-05" db="EMBL/GenBank/DDBJ databases">
        <title>Complete genome sequence of Rathayibacter tritici NCPPB 1953.</title>
        <authorList>
            <person name="Park J."/>
            <person name="Lee H.-H."/>
            <person name="Lee S.-W."/>
            <person name="Seo Y.-S."/>
        </authorList>
    </citation>
    <scope>NUCLEOTIDE SEQUENCE [LARGE SCALE GENOMIC DNA]</scope>
    <source>
        <strain evidence="3 4">NCPPB 1953</strain>
    </source>
</reference>